<dbReference type="SUPFAM" id="SSF46894">
    <property type="entry name" value="C-terminal effector domain of the bipartite response regulators"/>
    <property type="match status" value="1"/>
</dbReference>
<feature type="modified residue" description="4-aspartylphosphate" evidence="6">
    <location>
        <position position="56"/>
    </location>
</feature>
<evidence type="ECO:0000256" key="6">
    <source>
        <dbReference type="PROSITE-ProRule" id="PRU00169"/>
    </source>
</evidence>
<dbReference type="GO" id="GO:0000156">
    <property type="term" value="F:phosphorelay response regulator activity"/>
    <property type="evidence" value="ECO:0007669"/>
    <property type="project" value="TreeGrafter"/>
</dbReference>
<evidence type="ECO:0000256" key="3">
    <source>
        <dbReference type="ARBA" id="ARBA00023015"/>
    </source>
</evidence>
<reference evidence="10" key="1">
    <citation type="submission" date="2020-10" db="EMBL/GenBank/DDBJ databases">
        <authorList>
            <person name="Gilroy R."/>
        </authorList>
    </citation>
    <scope>NUCLEOTIDE SEQUENCE</scope>
    <source>
        <strain evidence="10">CHK152-2871</strain>
    </source>
</reference>
<dbReference type="GO" id="GO:0032993">
    <property type="term" value="C:protein-DNA complex"/>
    <property type="evidence" value="ECO:0007669"/>
    <property type="project" value="TreeGrafter"/>
</dbReference>
<dbReference type="PANTHER" id="PTHR48111:SF21">
    <property type="entry name" value="DNA-BINDING DUAL MASTER TRANSCRIPTIONAL REGULATOR RPAA"/>
    <property type="match status" value="1"/>
</dbReference>
<dbReference type="Pfam" id="PF00486">
    <property type="entry name" value="Trans_reg_C"/>
    <property type="match status" value="1"/>
</dbReference>
<feature type="domain" description="OmpR/PhoB-type" evidence="9">
    <location>
        <begin position="134"/>
        <end position="233"/>
    </location>
</feature>
<feature type="domain" description="Response regulatory" evidence="8">
    <location>
        <begin position="7"/>
        <end position="121"/>
    </location>
</feature>
<evidence type="ECO:0000313" key="10">
    <source>
        <dbReference type="EMBL" id="HIS73682.1"/>
    </source>
</evidence>
<keyword evidence="3" id="KW-0805">Transcription regulation</keyword>
<dbReference type="AlphaFoldDB" id="A0A9D1FHB7"/>
<dbReference type="PANTHER" id="PTHR48111">
    <property type="entry name" value="REGULATOR OF RPOS"/>
    <property type="match status" value="1"/>
</dbReference>
<dbReference type="Gene3D" id="3.40.50.2300">
    <property type="match status" value="1"/>
</dbReference>
<evidence type="ECO:0000259" key="8">
    <source>
        <dbReference type="PROSITE" id="PS50110"/>
    </source>
</evidence>
<evidence type="ECO:0000256" key="2">
    <source>
        <dbReference type="ARBA" id="ARBA00023012"/>
    </source>
</evidence>
<evidence type="ECO:0000259" key="9">
    <source>
        <dbReference type="PROSITE" id="PS51755"/>
    </source>
</evidence>
<keyword evidence="4 7" id="KW-0238">DNA-binding</keyword>
<dbReference type="Gene3D" id="1.10.10.10">
    <property type="entry name" value="Winged helix-like DNA-binding domain superfamily/Winged helix DNA-binding domain"/>
    <property type="match status" value="1"/>
</dbReference>
<dbReference type="InterPro" id="IPR001867">
    <property type="entry name" value="OmpR/PhoB-type_DNA-bd"/>
</dbReference>
<dbReference type="Proteomes" id="UP000886865">
    <property type="component" value="Unassembled WGS sequence"/>
</dbReference>
<gene>
    <name evidence="10" type="ORF">IAA86_01515</name>
</gene>
<evidence type="ECO:0000313" key="11">
    <source>
        <dbReference type="Proteomes" id="UP000886865"/>
    </source>
</evidence>
<dbReference type="InterPro" id="IPR011006">
    <property type="entry name" value="CheY-like_superfamily"/>
</dbReference>
<protein>
    <submittedName>
        <fullName evidence="10">Response regulator transcription factor</fullName>
    </submittedName>
</protein>
<dbReference type="SMART" id="SM00448">
    <property type="entry name" value="REC"/>
    <property type="match status" value="1"/>
</dbReference>
<keyword evidence="1 6" id="KW-0597">Phosphoprotein</keyword>
<dbReference type="CDD" id="cd17574">
    <property type="entry name" value="REC_OmpR"/>
    <property type="match status" value="1"/>
</dbReference>
<dbReference type="FunFam" id="3.40.50.2300:FF:000001">
    <property type="entry name" value="DNA-binding response regulator PhoB"/>
    <property type="match status" value="1"/>
</dbReference>
<dbReference type="InterPro" id="IPR001789">
    <property type="entry name" value="Sig_transdc_resp-reg_receiver"/>
</dbReference>
<feature type="DNA-binding region" description="OmpR/PhoB-type" evidence="7">
    <location>
        <begin position="134"/>
        <end position="233"/>
    </location>
</feature>
<reference evidence="10" key="2">
    <citation type="journal article" date="2021" name="PeerJ">
        <title>Extensive microbial diversity within the chicken gut microbiome revealed by metagenomics and culture.</title>
        <authorList>
            <person name="Gilroy R."/>
            <person name="Ravi A."/>
            <person name="Getino M."/>
            <person name="Pursley I."/>
            <person name="Horton D.L."/>
            <person name="Alikhan N.F."/>
            <person name="Baker D."/>
            <person name="Gharbi K."/>
            <person name="Hall N."/>
            <person name="Watson M."/>
            <person name="Adriaenssens E.M."/>
            <person name="Foster-Nyarko E."/>
            <person name="Jarju S."/>
            <person name="Secka A."/>
            <person name="Antonio M."/>
            <person name="Oren A."/>
            <person name="Chaudhuri R.R."/>
            <person name="La Ragione R."/>
            <person name="Hildebrand F."/>
            <person name="Pallen M.J."/>
        </authorList>
    </citation>
    <scope>NUCLEOTIDE SEQUENCE</scope>
    <source>
        <strain evidence="10">CHK152-2871</strain>
    </source>
</reference>
<dbReference type="Pfam" id="PF00072">
    <property type="entry name" value="Response_reg"/>
    <property type="match status" value="1"/>
</dbReference>
<dbReference type="GO" id="GO:0006355">
    <property type="term" value="P:regulation of DNA-templated transcription"/>
    <property type="evidence" value="ECO:0007669"/>
    <property type="project" value="InterPro"/>
</dbReference>
<dbReference type="SUPFAM" id="SSF52172">
    <property type="entry name" value="CheY-like"/>
    <property type="match status" value="1"/>
</dbReference>
<dbReference type="GO" id="GO:0000976">
    <property type="term" value="F:transcription cis-regulatory region binding"/>
    <property type="evidence" value="ECO:0007669"/>
    <property type="project" value="TreeGrafter"/>
</dbReference>
<evidence type="ECO:0000256" key="7">
    <source>
        <dbReference type="PROSITE-ProRule" id="PRU01091"/>
    </source>
</evidence>
<evidence type="ECO:0000256" key="5">
    <source>
        <dbReference type="ARBA" id="ARBA00023163"/>
    </source>
</evidence>
<dbReference type="SMART" id="SM00862">
    <property type="entry name" value="Trans_reg_C"/>
    <property type="match status" value="1"/>
</dbReference>
<evidence type="ECO:0000256" key="4">
    <source>
        <dbReference type="ARBA" id="ARBA00023125"/>
    </source>
</evidence>
<dbReference type="GO" id="GO:0005829">
    <property type="term" value="C:cytosol"/>
    <property type="evidence" value="ECO:0007669"/>
    <property type="project" value="TreeGrafter"/>
</dbReference>
<keyword evidence="5" id="KW-0804">Transcription</keyword>
<dbReference type="PROSITE" id="PS51755">
    <property type="entry name" value="OMPR_PHOB"/>
    <property type="match status" value="1"/>
</dbReference>
<evidence type="ECO:0000256" key="1">
    <source>
        <dbReference type="ARBA" id="ARBA00022553"/>
    </source>
</evidence>
<dbReference type="EMBL" id="DVJQ01000012">
    <property type="protein sequence ID" value="HIS73682.1"/>
    <property type="molecule type" value="Genomic_DNA"/>
</dbReference>
<comment type="caution">
    <text evidence="10">The sequence shown here is derived from an EMBL/GenBank/DDBJ whole genome shotgun (WGS) entry which is preliminary data.</text>
</comment>
<dbReference type="InterPro" id="IPR036388">
    <property type="entry name" value="WH-like_DNA-bd_sf"/>
</dbReference>
<dbReference type="CDD" id="cd00383">
    <property type="entry name" value="trans_reg_C"/>
    <property type="match status" value="1"/>
</dbReference>
<dbReference type="InterPro" id="IPR016032">
    <property type="entry name" value="Sig_transdc_resp-reg_C-effctor"/>
</dbReference>
<dbReference type="InterPro" id="IPR039420">
    <property type="entry name" value="WalR-like"/>
</dbReference>
<accession>A0A9D1FHB7</accession>
<sequence>MTKANKRLLVVDDDEQIRELLTFDIAQSGYIVDSASDGESGLRKALDNNYDLILLDVMMPKMNGYDVCKNIRLIKPNVPILMLTAKGTINDKTEGFECGADDYLVKPFDVQEVLLHIRALLRRSEGSQGSSNSKEVLRAGDIEILPDSLEALVLDKKVKLTPTEFEILYCLMQHLNNPVTLATLLDEVWGYGSDEDVRMVRVHVGSLRQKIEADTRKPKYLHTVTNVGYRLTPFGTIEGV</sequence>
<dbReference type="Gene3D" id="6.10.250.690">
    <property type="match status" value="1"/>
</dbReference>
<name>A0A9D1FHB7_9BACT</name>
<keyword evidence="2" id="KW-0902">Two-component regulatory system</keyword>
<proteinExistence type="predicted"/>
<organism evidence="10 11">
    <name type="scientific">Candidatus Galligastranaerophilus intestinavium</name>
    <dbReference type="NCBI Taxonomy" id="2840836"/>
    <lineage>
        <taxon>Bacteria</taxon>
        <taxon>Candidatus Galligastranaerophilus</taxon>
    </lineage>
</organism>
<dbReference type="PROSITE" id="PS50110">
    <property type="entry name" value="RESPONSE_REGULATORY"/>
    <property type="match status" value="1"/>
</dbReference>